<organism evidence="1 2">
    <name type="scientific">Puccinia sorghi</name>
    <dbReference type="NCBI Taxonomy" id="27349"/>
    <lineage>
        <taxon>Eukaryota</taxon>
        <taxon>Fungi</taxon>
        <taxon>Dikarya</taxon>
        <taxon>Basidiomycota</taxon>
        <taxon>Pucciniomycotina</taxon>
        <taxon>Pucciniomycetes</taxon>
        <taxon>Pucciniales</taxon>
        <taxon>Pucciniaceae</taxon>
        <taxon>Puccinia</taxon>
    </lineage>
</organism>
<proteinExistence type="predicted"/>
<dbReference type="Proteomes" id="UP000037035">
    <property type="component" value="Unassembled WGS sequence"/>
</dbReference>
<dbReference type="AlphaFoldDB" id="A0A0L6U9R8"/>
<evidence type="ECO:0000313" key="1">
    <source>
        <dbReference type="EMBL" id="KNZ45298.1"/>
    </source>
</evidence>
<gene>
    <name evidence="1" type="ORF">VP01_8280g1</name>
</gene>
<accession>A0A0L6U9R8</accession>
<keyword evidence="2" id="KW-1185">Reference proteome</keyword>
<reference evidence="1 2" key="1">
    <citation type="submission" date="2015-08" db="EMBL/GenBank/DDBJ databases">
        <title>Next Generation Sequencing and Analysis of the Genome of Puccinia sorghi L Schw, the Causal Agent of Maize Common Rust.</title>
        <authorList>
            <person name="Rochi L."/>
            <person name="Burguener G."/>
            <person name="Darino M."/>
            <person name="Turjanski A."/>
            <person name="Kreff E."/>
            <person name="Dieguez M.J."/>
            <person name="Sacco F."/>
        </authorList>
    </citation>
    <scope>NUCLEOTIDE SEQUENCE [LARGE SCALE GENOMIC DNA]</scope>
    <source>
        <strain evidence="1 2">RO10H11247</strain>
    </source>
</reference>
<comment type="caution">
    <text evidence="1">The sequence shown here is derived from an EMBL/GenBank/DDBJ whole genome shotgun (WGS) entry which is preliminary data.</text>
</comment>
<sequence>MDYYKSNCIQNQSIVYQEFLALEYKNSVSTFLDELDAHLSAISAVGLVVGIPEKANIKESLLAESILAKLPADFSSTKEILYTKRPLTLKMIRKSLNAKRHKGPSISSFTPSIKQESALAANAKSGTISRKSYPQCSPGKHNPTCTGQTLEECNQAKRKSQAKAKAAVRNHLQFRNFFHQYHSQRACLYPLSIICSQIPQHMLSGQWRKPSYVQ</sequence>
<dbReference type="VEuPathDB" id="FungiDB:VP01_8280g1"/>
<dbReference type="EMBL" id="LAVV01013805">
    <property type="protein sequence ID" value="KNZ45298.1"/>
    <property type="molecule type" value="Genomic_DNA"/>
</dbReference>
<protein>
    <submittedName>
        <fullName evidence="1">Uncharacterized protein</fullName>
    </submittedName>
</protein>
<evidence type="ECO:0000313" key="2">
    <source>
        <dbReference type="Proteomes" id="UP000037035"/>
    </source>
</evidence>
<name>A0A0L6U9R8_9BASI</name>
<dbReference type="OrthoDB" id="418757at2759"/>